<dbReference type="InterPro" id="IPR036873">
    <property type="entry name" value="Rhodanese-like_dom_sf"/>
</dbReference>
<accession>A0A8H7LDZ1</accession>
<dbReference type="EMBL" id="JACBPP010000002">
    <property type="protein sequence ID" value="KAF8004080.1"/>
    <property type="molecule type" value="Genomic_DNA"/>
</dbReference>
<dbReference type="GO" id="GO:0005739">
    <property type="term" value="C:mitochondrion"/>
    <property type="evidence" value="ECO:0007669"/>
    <property type="project" value="TreeGrafter"/>
</dbReference>
<evidence type="ECO:0000313" key="2">
    <source>
        <dbReference type="EMBL" id="KAF8004080.1"/>
    </source>
</evidence>
<feature type="domain" description="Rhodanese" evidence="1">
    <location>
        <begin position="93"/>
        <end position="176"/>
    </location>
</feature>
<dbReference type="PANTHER" id="PTHR44086:SF10">
    <property type="entry name" value="THIOSULFATE SULFURTRANSFERASE_RHODANESE-LIKE DOMAIN-CONTAINING PROTEIN 3"/>
    <property type="match status" value="1"/>
</dbReference>
<dbReference type="PROSITE" id="PS50206">
    <property type="entry name" value="RHODANESE_3"/>
    <property type="match status" value="1"/>
</dbReference>
<evidence type="ECO:0000313" key="3">
    <source>
        <dbReference type="Proteomes" id="UP000649328"/>
    </source>
</evidence>
<name>A0A8H7LDZ1_9ASCO</name>
<reference evidence="2" key="1">
    <citation type="submission" date="2020-10" db="EMBL/GenBank/DDBJ databases">
        <title>The Whole-Genome Sequence of Metschnikowia persimmonesis, a Novel Endophytic Yeast Species Isolated from Medicinal Plant Diospyros kaki Thumb.</title>
        <authorList>
            <person name="Rahmat E."/>
            <person name="Kang Y."/>
        </authorList>
    </citation>
    <scope>NUCLEOTIDE SEQUENCE</scope>
    <source>
        <strain evidence="2">KIOM G15050</strain>
    </source>
</reference>
<gene>
    <name evidence="2" type="ORF">HF325_001528</name>
</gene>
<dbReference type="SUPFAM" id="SSF52821">
    <property type="entry name" value="Rhodanese/Cell cycle control phosphatase"/>
    <property type="match status" value="1"/>
</dbReference>
<dbReference type="PANTHER" id="PTHR44086">
    <property type="entry name" value="THIOSULFATE SULFURTRANSFERASE RDL2, MITOCHONDRIAL-RELATED"/>
    <property type="match status" value="1"/>
</dbReference>
<dbReference type="Gene3D" id="3.40.250.10">
    <property type="entry name" value="Rhodanese-like domain"/>
    <property type="match status" value="1"/>
</dbReference>
<comment type="caution">
    <text evidence="2">The sequence shown here is derived from an EMBL/GenBank/DDBJ whole genome shotgun (WGS) entry which is preliminary data.</text>
</comment>
<protein>
    <recommendedName>
        <fullName evidence="1">Rhodanese domain-containing protein</fullName>
    </recommendedName>
</protein>
<organism evidence="2 3">
    <name type="scientific">Metschnikowia pulcherrima</name>
    <dbReference type="NCBI Taxonomy" id="27326"/>
    <lineage>
        <taxon>Eukaryota</taxon>
        <taxon>Fungi</taxon>
        <taxon>Dikarya</taxon>
        <taxon>Ascomycota</taxon>
        <taxon>Saccharomycotina</taxon>
        <taxon>Pichiomycetes</taxon>
        <taxon>Metschnikowiaceae</taxon>
        <taxon>Metschnikowia</taxon>
    </lineage>
</organism>
<keyword evidence="3" id="KW-1185">Reference proteome</keyword>
<evidence type="ECO:0000259" key="1">
    <source>
        <dbReference type="PROSITE" id="PS50206"/>
    </source>
</evidence>
<dbReference type="InterPro" id="IPR001763">
    <property type="entry name" value="Rhodanese-like_dom"/>
</dbReference>
<sequence length="177" mass="19671">MFQSLRNTVVARQGALNVLRRTVSGVPARNLSFPAKTGSFATRQKAIRPINSYSFRHYSVLTQSAAKEYKYQDVKKLVQEPGTALLIDSSTKAISPALRTCRFKSSPGAFDLTEEEFEESFGFPKPAKDQPLVFYCLGGVRLTAAEELANSFGYTKRGNYVGSYEDWVTQEHAAKKA</sequence>
<dbReference type="GO" id="GO:0004792">
    <property type="term" value="F:thiosulfate-cyanide sulfurtransferase activity"/>
    <property type="evidence" value="ECO:0007669"/>
    <property type="project" value="TreeGrafter"/>
</dbReference>
<proteinExistence type="predicted"/>
<dbReference type="OrthoDB" id="566238at2759"/>
<dbReference type="AlphaFoldDB" id="A0A8H7LDZ1"/>
<dbReference type="Proteomes" id="UP000649328">
    <property type="component" value="Unassembled WGS sequence"/>
</dbReference>
<dbReference type="Pfam" id="PF00581">
    <property type="entry name" value="Rhodanese"/>
    <property type="match status" value="1"/>
</dbReference>